<dbReference type="Gene3D" id="3.30.700.10">
    <property type="entry name" value="Glycoprotein, Type 4 Pilin"/>
    <property type="match status" value="1"/>
</dbReference>
<sequence>MGEIFRLLDPHEARTRLGHGHRLANEQKRDAGFSLIEIMAGMAIIAILALAILPQFAKYFERAAVQNLSSEVSNAALTVDSDFSLTGKAKYVQANVDASVASVNKDSETTLSDVVDASGFFYTIKGVNVAVTNYCLKYVSAGATAGLQVTTKAANPTCS</sequence>
<dbReference type="Proteomes" id="UP001589536">
    <property type="component" value="Unassembled WGS sequence"/>
</dbReference>
<gene>
    <name evidence="2" type="ORF">ACFFPI_23060</name>
</gene>
<feature type="transmembrane region" description="Helical" evidence="1">
    <location>
        <begin position="31"/>
        <end position="53"/>
    </location>
</feature>
<dbReference type="InterPro" id="IPR012902">
    <property type="entry name" value="N_methyl_site"/>
</dbReference>
<dbReference type="PROSITE" id="PS00409">
    <property type="entry name" value="PROKAR_NTER_METHYL"/>
    <property type="match status" value="1"/>
</dbReference>
<accession>A0ABV5UXQ9</accession>
<proteinExistence type="predicted"/>
<dbReference type="NCBIfam" id="TIGR02532">
    <property type="entry name" value="IV_pilin_GFxxxE"/>
    <property type="match status" value="1"/>
</dbReference>
<dbReference type="InterPro" id="IPR045584">
    <property type="entry name" value="Pilin-like"/>
</dbReference>
<evidence type="ECO:0000313" key="2">
    <source>
        <dbReference type="EMBL" id="MFB9716980.1"/>
    </source>
</evidence>
<name>A0ABV5UXQ9_9MICC</name>
<comment type="caution">
    <text evidence="2">The sequence shown here is derived from an EMBL/GenBank/DDBJ whole genome shotgun (WGS) entry which is preliminary data.</text>
</comment>
<evidence type="ECO:0000256" key="1">
    <source>
        <dbReference type="SAM" id="Phobius"/>
    </source>
</evidence>
<keyword evidence="3" id="KW-1185">Reference proteome</keyword>
<keyword evidence="1" id="KW-0472">Membrane</keyword>
<protein>
    <submittedName>
        <fullName evidence="2">Prepilin-type N-terminal cleavage/methylation domain-containing protein</fullName>
    </submittedName>
</protein>
<organism evidence="2 3">
    <name type="scientific">Arthrobacter methylotrophus</name>
    <dbReference type="NCBI Taxonomy" id="121291"/>
    <lineage>
        <taxon>Bacteria</taxon>
        <taxon>Bacillati</taxon>
        <taxon>Actinomycetota</taxon>
        <taxon>Actinomycetes</taxon>
        <taxon>Micrococcales</taxon>
        <taxon>Micrococcaceae</taxon>
        <taxon>Arthrobacter</taxon>
    </lineage>
</organism>
<reference evidence="2 3" key="1">
    <citation type="submission" date="2024-09" db="EMBL/GenBank/DDBJ databases">
        <authorList>
            <person name="Sun Q."/>
            <person name="Mori K."/>
        </authorList>
    </citation>
    <scope>NUCLEOTIDE SEQUENCE [LARGE SCALE GENOMIC DNA]</scope>
    <source>
        <strain evidence="2 3">JCM 13519</strain>
    </source>
</reference>
<dbReference type="SUPFAM" id="SSF54523">
    <property type="entry name" value="Pili subunits"/>
    <property type="match status" value="1"/>
</dbReference>
<dbReference type="RefSeq" id="WP_345045065.1">
    <property type="nucleotide sequence ID" value="NZ_BAABED010000001.1"/>
</dbReference>
<dbReference type="EMBL" id="JBHMBH010000072">
    <property type="protein sequence ID" value="MFB9716980.1"/>
    <property type="molecule type" value="Genomic_DNA"/>
</dbReference>
<keyword evidence="1" id="KW-1133">Transmembrane helix</keyword>
<evidence type="ECO:0000313" key="3">
    <source>
        <dbReference type="Proteomes" id="UP001589536"/>
    </source>
</evidence>
<keyword evidence="1" id="KW-0812">Transmembrane</keyword>
<dbReference type="Pfam" id="PF07963">
    <property type="entry name" value="N_methyl"/>
    <property type="match status" value="1"/>
</dbReference>